<sequence length="380" mass="41936">MLVTRLLTTFCKQPLHRLPDMSYMWSHTHSVTNSERLAGFASERPPASYHSSPGGPPLPARAHGPRLGRGGRGRGRGRGGVNATPSANQHTERLADNHGSGNPVATQERPRPTHFISLPIGHHPELRKRMTAFTKALLAQDPQVPGLDDTILVSPRRMHITLGVMNLVDSSHPGAATFGTNALSLSQPAVGSTSNQTPQPKTVQSAVQFLTALRPRIVERLAGQSLQVGLNSMDIMHPERGDLTKAHIMWAGPSYESEQARRLKHVCVDRLYPEFIHNEFKRAGFVVDDRRPLKIHCTVINTSHRKGRRQPFSYADVIASRAFRSIETGPEIVDAPQHARGRKPIAIDLGEWRVDELQICKMGSWGPEGEYVSVGKISLR</sequence>
<dbReference type="EMBL" id="MU274904">
    <property type="protein sequence ID" value="KAI0091983.1"/>
    <property type="molecule type" value="Genomic_DNA"/>
</dbReference>
<gene>
    <name evidence="1" type="ORF">BDY19DRAFT_1084397</name>
</gene>
<protein>
    <submittedName>
        <fullName evidence="1">AKAP7 2'5' RNA ligase-like domain-containing protein</fullName>
    </submittedName>
</protein>
<reference evidence="1" key="1">
    <citation type="journal article" date="2021" name="Environ. Microbiol.">
        <title>Gene family expansions and transcriptome signatures uncover fungal adaptations to wood decay.</title>
        <authorList>
            <person name="Hage H."/>
            <person name="Miyauchi S."/>
            <person name="Viragh M."/>
            <person name="Drula E."/>
            <person name="Min B."/>
            <person name="Chaduli D."/>
            <person name="Navarro D."/>
            <person name="Favel A."/>
            <person name="Norest M."/>
            <person name="Lesage-Meessen L."/>
            <person name="Balint B."/>
            <person name="Merenyi Z."/>
            <person name="de Eugenio L."/>
            <person name="Morin E."/>
            <person name="Martinez A.T."/>
            <person name="Baldrian P."/>
            <person name="Stursova M."/>
            <person name="Martinez M.J."/>
            <person name="Novotny C."/>
            <person name="Magnuson J.K."/>
            <person name="Spatafora J.W."/>
            <person name="Maurice S."/>
            <person name="Pangilinan J."/>
            <person name="Andreopoulos W."/>
            <person name="LaButti K."/>
            <person name="Hundley H."/>
            <person name="Na H."/>
            <person name="Kuo A."/>
            <person name="Barry K."/>
            <person name="Lipzen A."/>
            <person name="Henrissat B."/>
            <person name="Riley R."/>
            <person name="Ahrendt S."/>
            <person name="Nagy L.G."/>
            <person name="Grigoriev I.V."/>
            <person name="Martin F."/>
            <person name="Rosso M.N."/>
        </authorList>
    </citation>
    <scope>NUCLEOTIDE SEQUENCE</scope>
    <source>
        <strain evidence="1">CBS 384.51</strain>
    </source>
</reference>
<accession>A0ACB8UCE2</accession>
<proteinExistence type="predicted"/>
<evidence type="ECO:0000313" key="1">
    <source>
        <dbReference type="EMBL" id="KAI0091983.1"/>
    </source>
</evidence>
<evidence type="ECO:0000313" key="2">
    <source>
        <dbReference type="Proteomes" id="UP001055072"/>
    </source>
</evidence>
<dbReference type="Proteomes" id="UP001055072">
    <property type="component" value="Unassembled WGS sequence"/>
</dbReference>
<name>A0ACB8UCE2_9APHY</name>
<organism evidence="1 2">
    <name type="scientific">Irpex rosettiformis</name>
    <dbReference type="NCBI Taxonomy" id="378272"/>
    <lineage>
        <taxon>Eukaryota</taxon>
        <taxon>Fungi</taxon>
        <taxon>Dikarya</taxon>
        <taxon>Basidiomycota</taxon>
        <taxon>Agaricomycotina</taxon>
        <taxon>Agaricomycetes</taxon>
        <taxon>Polyporales</taxon>
        <taxon>Irpicaceae</taxon>
        <taxon>Irpex</taxon>
    </lineage>
</organism>
<comment type="caution">
    <text evidence="1">The sequence shown here is derived from an EMBL/GenBank/DDBJ whole genome shotgun (WGS) entry which is preliminary data.</text>
</comment>
<keyword evidence="2" id="KW-1185">Reference proteome</keyword>